<proteinExistence type="predicted"/>
<dbReference type="RefSeq" id="WP_150091049.1">
    <property type="nucleotide sequence ID" value="NZ_VWXX01000004.1"/>
</dbReference>
<organism evidence="2 3">
    <name type="scientific">Thiohalocapsa marina</name>
    <dbReference type="NCBI Taxonomy" id="424902"/>
    <lineage>
        <taxon>Bacteria</taxon>
        <taxon>Pseudomonadati</taxon>
        <taxon>Pseudomonadota</taxon>
        <taxon>Gammaproteobacteria</taxon>
        <taxon>Chromatiales</taxon>
        <taxon>Chromatiaceae</taxon>
        <taxon>Thiohalocapsa</taxon>
    </lineage>
</organism>
<reference evidence="2 3" key="1">
    <citation type="submission" date="2019-09" db="EMBL/GenBank/DDBJ databases">
        <title>Whole-genome sequence of the purple sulfur bacterium Thiohalocapsa marina DSM 19078.</title>
        <authorList>
            <person name="Kyndt J.A."/>
            <person name="Meyer T.E."/>
        </authorList>
    </citation>
    <scope>NUCLEOTIDE SEQUENCE [LARGE SCALE GENOMIC DNA]</scope>
    <source>
        <strain evidence="2 3">DSM 19078</strain>
    </source>
</reference>
<accession>A0A5M8FPB3</accession>
<comment type="caution">
    <text evidence="2">The sequence shown here is derived from an EMBL/GenBank/DDBJ whole genome shotgun (WGS) entry which is preliminary data.</text>
</comment>
<keyword evidence="1" id="KW-0732">Signal</keyword>
<gene>
    <name evidence="2" type="ORF">F2Q65_05055</name>
</gene>
<evidence type="ECO:0000256" key="1">
    <source>
        <dbReference type="ARBA" id="ARBA00022729"/>
    </source>
</evidence>
<evidence type="ECO:0000313" key="2">
    <source>
        <dbReference type="EMBL" id="KAA6186738.1"/>
    </source>
</evidence>
<dbReference type="InterPro" id="IPR006311">
    <property type="entry name" value="TAT_signal"/>
</dbReference>
<name>A0A5M8FPB3_9GAMM</name>
<dbReference type="NCBIfam" id="TIGR01409">
    <property type="entry name" value="TAT_signal_seq"/>
    <property type="match status" value="1"/>
</dbReference>
<evidence type="ECO:0000313" key="3">
    <source>
        <dbReference type="Proteomes" id="UP000322981"/>
    </source>
</evidence>
<dbReference type="EMBL" id="VWXX01000004">
    <property type="protein sequence ID" value="KAA6186738.1"/>
    <property type="molecule type" value="Genomic_DNA"/>
</dbReference>
<keyword evidence="3" id="KW-1185">Reference proteome</keyword>
<dbReference type="InterPro" id="IPR019546">
    <property type="entry name" value="TAT_signal_bac_arc"/>
</dbReference>
<dbReference type="PROSITE" id="PS51318">
    <property type="entry name" value="TAT"/>
    <property type="match status" value="1"/>
</dbReference>
<protein>
    <submittedName>
        <fullName evidence="2">Twin-arginine translocation signal domain-containing protein</fullName>
    </submittedName>
</protein>
<dbReference type="AlphaFoldDB" id="A0A5M8FPB3"/>
<sequence>MTSPQPNEDNALQVEHVGRRRLLKALAAGGVGAALLPKEWTRPIVDSMLLPAHAQGSVGSLTGTYTNLINGNGVGAAQSPSVFERLANAFIPAAHAVVVECIPNTIPCAVMRVFDNNFVRVAMRAVDNTVGHGSSNVNPVNGQIPEFDVFYGNPTPNVIATFSNCVVGGGSISGQVNYDYNSLYCNSGFTLNRYDVDPNANVSCSVT</sequence>
<dbReference type="Proteomes" id="UP000322981">
    <property type="component" value="Unassembled WGS sequence"/>
</dbReference>